<evidence type="ECO:0000256" key="2">
    <source>
        <dbReference type="ARBA" id="ARBA00022980"/>
    </source>
</evidence>
<keyword evidence="3" id="KW-0687">Ribonucleoprotein</keyword>
<evidence type="ECO:0000256" key="1">
    <source>
        <dbReference type="ARBA" id="ARBA00008427"/>
    </source>
</evidence>
<comment type="similarity">
    <text evidence="1">Belongs to the eukaryotic ribosomal protein eL21 family.</text>
</comment>
<dbReference type="InterPro" id="IPR036948">
    <property type="entry name" value="Ribosomal_eL21_sf"/>
</dbReference>
<dbReference type="EMBL" id="MTYI01000187">
    <property type="protein sequence ID" value="PNP49561.1"/>
    <property type="molecule type" value="Genomic_DNA"/>
</dbReference>
<dbReference type="PROSITE" id="PS01171">
    <property type="entry name" value="RIBOSOMAL_L21E"/>
    <property type="match status" value="1"/>
</dbReference>
<evidence type="ECO:0008006" key="6">
    <source>
        <dbReference type="Google" id="ProtNLM"/>
    </source>
</evidence>
<dbReference type="InterPro" id="IPR001147">
    <property type="entry name" value="Ribosomal_eL21"/>
</dbReference>
<dbReference type="Proteomes" id="UP000236290">
    <property type="component" value="Unassembled WGS sequence"/>
</dbReference>
<dbReference type="GO" id="GO:0005840">
    <property type="term" value="C:ribosome"/>
    <property type="evidence" value="ECO:0007669"/>
    <property type="project" value="UniProtKB-KW"/>
</dbReference>
<dbReference type="GO" id="GO:0003735">
    <property type="term" value="F:structural constituent of ribosome"/>
    <property type="evidence" value="ECO:0007669"/>
    <property type="project" value="InterPro"/>
</dbReference>
<dbReference type="FunFam" id="6.10.250.3260:FF:000001">
    <property type="entry name" value="60S ribosomal protein L21"/>
    <property type="match status" value="1"/>
</dbReference>
<organism evidence="4 5">
    <name type="scientific">Trichoderma harzianum</name>
    <name type="common">Hypocrea lixii</name>
    <dbReference type="NCBI Taxonomy" id="5544"/>
    <lineage>
        <taxon>Eukaryota</taxon>
        <taxon>Fungi</taxon>
        <taxon>Dikarya</taxon>
        <taxon>Ascomycota</taxon>
        <taxon>Pezizomycotina</taxon>
        <taxon>Sordariomycetes</taxon>
        <taxon>Hypocreomycetidae</taxon>
        <taxon>Hypocreales</taxon>
        <taxon>Hypocreaceae</taxon>
        <taxon>Trichoderma</taxon>
    </lineage>
</organism>
<reference evidence="4 5" key="1">
    <citation type="submission" date="2017-02" db="EMBL/GenBank/DDBJ databases">
        <title>Genomes of Trichoderma spp. with biocontrol activity.</title>
        <authorList>
            <person name="Gardiner D."/>
            <person name="Kazan K."/>
            <person name="Vos C."/>
            <person name="Harvey P."/>
        </authorList>
    </citation>
    <scope>NUCLEOTIDE SEQUENCE [LARGE SCALE GENOMIC DNA]</scope>
    <source>
        <strain evidence="4 5">Tr1</strain>
    </source>
</reference>
<evidence type="ECO:0000313" key="4">
    <source>
        <dbReference type="EMBL" id="PNP49561.1"/>
    </source>
</evidence>
<dbReference type="GO" id="GO:0006412">
    <property type="term" value="P:translation"/>
    <property type="evidence" value="ECO:0007669"/>
    <property type="project" value="InterPro"/>
</dbReference>
<dbReference type="SUPFAM" id="SSF50104">
    <property type="entry name" value="Translation proteins SH3-like domain"/>
    <property type="match status" value="1"/>
</dbReference>
<dbReference type="GO" id="GO:1990904">
    <property type="term" value="C:ribonucleoprotein complex"/>
    <property type="evidence" value="ECO:0007669"/>
    <property type="project" value="UniProtKB-KW"/>
</dbReference>
<dbReference type="PANTHER" id="PTHR20981">
    <property type="entry name" value="60S RIBOSOMAL PROTEIN L21"/>
    <property type="match status" value="1"/>
</dbReference>
<dbReference type="FunFam" id="2.30.30.70:FF:000001">
    <property type="entry name" value="60S ribosomal protein L21"/>
    <property type="match status" value="1"/>
</dbReference>
<dbReference type="Gene3D" id="6.10.250.3260">
    <property type="match status" value="1"/>
</dbReference>
<evidence type="ECO:0000313" key="5">
    <source>
        <dbReference type="Proteomes" id="UP000236290"/>
    </source>
</evidence>
<protein>
    <recommendedName>
        <fullName evidence="6">60S ribosomal protein L21-A</fullName>
    </recommendedName>
</protein>
<dbReference type="Pfam" id="PF01157">
    <property type="entry name" value="Ribosomal_L21e"/>
    <property type="match status" value="1"/>
</dbReference>
<keyword evidence="2" id="KW-0689">Ribosomal protein</keyword>
<dbReference type="Gene3D" id="2.30.30.70">
    <property type="entry name" value="Ribosomal protein L21"/>
    <property type="match status" value="1"/>
</dbReference>
<dbReference type="InterPro" id="IPR008991">
    <property type="entry name" value="Translation_prot_SH3-like_sf"/>
</dbReference>
<dbReference type="AlphaFoldDB" id="A0A2K0TVP7"/>
<dbReference type="InterPro" id="IPR018259">
    <property type="entry name" value="Ribosomal_eL21_CS"/>
</dbReference>
<evidence type="ECO:0000256" key="3">
    <source>
        <dbReference type="ARBA" id="ARBA00023274"/>
    </source>
</evidence>
<accession>A0A2K0TVP7</accession>
<comment type="caution">
    <text evidence="4">The sequence shown here is derived from an EMBL/GenBank/DDBJ whole genome shotgun (WGS) entry which is preliminary data.</text>
</comment>
<name>A0A2K0TVP7_TRIHA</name>
<sequence length="160" mass="18100">MGHSYGKRAGTRYAFSRDFRQKGMIALNTYLKVYHVGDIVDIKANGAVQKGMPYKVYHGKTGVIYNVTKSAVGIIIYKKVKHRYIEKRINVRIEHIQPSRSREDFIKRVKANAAAKKQARADNVTVQVKRQPTLPRDAVTVSLTDNPPETVVPLAYETTI</sequence>
<gene>
    <name evidence="4" type="ORF">THARTR1_09883</name>
</gene>
<dbReference type="OrthoDB" id="1539250at2759"/>
<proteinExistence type="inferred from homology"/>